<evidence type="ECO:0000256" key="3">
    <source>
        <dbReference type="RuleBase" id="RU003616"/>
    </source>
</evidence>
<feature type="compositionally biased region" description="Polar residues" evidence="4">
    <location>
        <begin position="53"/>
        <end position="67"/>
    </location>
</feature>
<evidence type="ECO:0000259" key="5">
    <source>
        <dbReference type="PROSITE" id="PS01031"/>
    </source>
</evidence>
<dbReference type="PANTHER" id="PTHR46733">
    <property type="entry name" value="26.5 KDA HEAT SHOCK PROTEIN, MITOCHONDRIAL"/>
    <property type="match status" value="1"/>
</dbReference>
<organism evidence="6 7">
    <name type="scientific">Ceratodon purpureus</name>
    <name type="common">Fire moss</name>
    <name type="synonym">Dicranum purpureum</name>
    <dbReference type="NCBI Taxonomy" id="3225"/>
    <lineage>
        <taxon>Eukaryota</taxon>
        <taxon>Viridiplantae</taxon>
        <taxon>Streptophyta</taxon>
        <taxon>Embryophyta</taxon>
        <taxon>Bryophyta</taxon>
        <taxon>Bryophytina</taxon>
        <taxon>Bryopsida</taxon>
        <taxon>Dicranidae</taxon>
        <taxon>Pseudoditrichales</taxon>
        <taxon>Ditrichaceae</taxon>
        <taxon>Ceratodon</taxon>
    </lineage>
</organism>
<dbReference type="PROSITE" id="PS01031">
    <property type="entry name" value="SHSP"/>
    <property type="match status" value="1"/>
</dbReference>
<accession>A0A8T0GTB1</accession>
<gene>
    <name evidence="6" type="ORF">KC19_9G121800</name>
</gene>
<dbReference type="SUPFAM" id="SSF49764">
    <property type="entry name" value="HSP20-like chaperones"/>
    <property type="match status" value="1"/>
</dbReference>
<sequence length="237" mass="26614">MALWRLSCTAAGAAKSPLLTSFTDSLVGPGRCGLPRQLAVRCPGVRRLSLFGSSEQSTAGESDSNSKILRHKEPATRKQTGLRRVPSRANPFLDVWDPVMGTRSLRQMLNTMERLFDDPLLGMTPASIASDFRAPWNVKEDDDAFRLRFDMPGLGKDEVKVYMEDGDLVIKGEHKEDHKEDKEERPAARTSYYTRMKLPEDVKTEEMKAELKNGVLQLVVPKSKEAPKKNVIEIKLE</sequence>
<feature type="domain" description="SHSP" evidence="5">
    <location>
        <begin position="127"/>
        <end position="237"/>
    </location>
</feature>
<dbReference type="AlphaFoldDB" id="A0A8T0GTB1"/>
<comment type="caution">
    <text evidence="6">The sequence shown here is derived from an EMBL/GenBank/DDBJ whole genome shotgun (WGS) entry which is preliminary data.</text>
</comment>
<dbReference type="CDD" id="cd06464">
    <property type="entry name" value="ACD_sHsps-like"/>
    <property type="match status" value="1"/>
</dbReference>
<name>A0A8T0GTB1_CERPU</name>
<dbReference type="PANTHER" id="PTHR46733:SF4">
    <property type="entry name" value="HEAT SHOCK PROTEIN 21, CHLOROPLASTIC"/>
    <property type="match status" value="1"/>
</dbReference>
<dbReference type="GO" id="GO:0009408">
    <property type="term" value="P:response to heat"/>
    <property type="evidence" value="ECO:0007669"/>
    <property type="project" value="InterPro"/>
</dbReference>
<dbReference type="Proteomes" id="UP000822688">
    <property type="component" value="Chromosome 9"/>
</dbReference>
<evidence type="ECO:0000256" key="4">
    <source>
        <dbReference type="SAM" id="MobiDB-lite"/>
    </source>
</evidence>
<dbReference type="Pfam" id="PF00011">
    <property type="entry name" value="HSP20"/>
    <property type="match status" value="1"/>
</dbReference>
<feature type="region of interest" description="Disordered" evidence="4">
    <location>
        <begin position="53"/>
        <end position="83"/>
    </location>
</feature>
<protein>
    <recommendedName>
        <fullName evidence="5">SHSP domain-containing protein</fullName>
    </recommendedName>
</protein>
<evidence type="ECO:0000313" key="6">
    <source>
        <dbReference type="EMBL" id="KAG0562153.1"/>
    </source>
</evidence>
<proteinExistence type="inferred from homology"/>
<evidence type="ECO:0000256" key="2">
    <source>
        <dbReference type="PROSITE-ProRule" id="PRU00285"/>
    </source>
</evidence>
<keyword evidence="7" id="KW-1185">Reference proteome</keyword>
<evidence type="ECO:0000256" key="1">
    <source>
        <dbReference type="ARBA" id="ARBA00023016"/>
    </source>
</evidence>
<keyword evidence="1" id="KW-0346">Stress response</keyword>
<evidence type="ECO:0000313" key="7">
    <source>
        <dbReference type="Proteomes" id="UP000822688"/>
    </source>
</evidence>
<dbReference type="EMBL" id="CM026430">
    <property type="protein sequence ID" value="KAG0562153.1"/>
    <property type="molecule type" value="Genomic_DNA"/>
</dbReference>
<comment type="similarity">
    <text evidence="2 3">Belongs to the small heat shock protein (HSP20) family.</text>
</comment>
<dbReference type="Gene3D" id="2.60.40.790">
    <property type="match status" value="1"/>
</dbReference>
<dbReference type="InterPro" id="IPR008978">
    <property type="entry name" value="HSP20-like_chaperone"/>
</dbReference>
<dbReference type="InterPro" id="IPR044587">
    <property type="entry name" value="HSP21-like"/>
</dbReference>
<dbReference type="InterPro" id="IPR002068">
    <property type="entry name" value="A-crystallin/Hsp20_dom"/>
</dbReference>
<reference evidence="6" key="1">
    <citation type="submission" date="2020-06" db="EMBL/GenBank/DDBJ databases">
        <title>WGS assembly of Ceratodon purpureus strain R40.</title>
        <authorList>
            <person name="Carey S.B."/>
            <person name="Jenkins J."/>
            <person name="Shu S."/>
            <person name="Lovell J.T."/>
            <person name="Sreedasyam A."/>
            <person name="Maumus F."/>
            <person name="Tiley G.P."/>
            <person name="Fernandez-Pozo N."/>
            <person name="Barry K."/>
            <person name="Chen C."/>
            <person name="Wang M."/>
            <person name="Lipzen A."/>
            <person name="Daum C."/>
            <person name="Saski C.A."/>
            <person name="Payton A.C."/>
            <person name="Mcbreen J.C."/>
            <person name="Conrad R.E."/>
            <person name="Kollar L.M."/>
            <person name="Olsson S."/>
            <person name="Huttunen S."/>
            <person name="Landis J.B."/>
            <person name="Wickett N.J."/>
            <person name="Johnson M.G."/>
            <person name="Rensing S.A."/>
            <person name="Grimwood J."/>
            <person name="Schmutz J."/>
            <person name="Mcdaniel S.F."/>
        </authorList>
    </citation>
    <scope>NUCLEOTIDE SEQUENCE</scope>
    <source>
        <strain evidence="6">R40</strain>
    </source>
</reference>